<dbReference type="PANTHER" id="PTHR33272">
    <property type="entry name" value="PROTEIN CBG22877-RELATED"/>
    <property type="match status" value="1"/>
</dbReference>
<keyword evidence="3" id="KW-1185">Reference proteome</keyword>
<keyword evidence="1" id="KW-0732">Signal</keyword>
<dbReference type="HOGENOM" id="CLU_161560_0_0_1"/>
<evidence type="ECO:0000313" key="2">
    <source>
        <dbReference type="EMBL" id="EGT49930.1"/>
    </source>
</evidence>
<proteinExistence type="predicted"/>
<dbReference type="InterPro" id="IPR027913">
    <property type="entry name" value="DUF4473"/>
</dbReference>
<dbReference type="Proteomes" id="UP000008068">
    <property type="component" value="Unassembled WGS sequence"/>
</dbReference>
<name>G0N125_CAEBE</name>
<dbReference type="AlphaFoldDB" id="G0N125"/>
<dbReference type="PANTHER" id="PTHR33272:SF4">
    <property type="entry name" value="30S RIBOSOMAL PROTEIN S15-RELATED"/>
    <property type="match status" value="1"/>
</dbReference>
<feature type="signal peptide" evidence="1">
    <location>
        <begin position="1"/>
        <end position="19"/>
    </location>
</feature>
<reference evidence="3" key="1">
    <citation type="submission" date="2011-07" db="EMBL/GenBank/DDBJ databases">
        <authorList>
            <consortium name="Caenorhabditis brenneri Sequencing and Analysis Consortium"/>
            <person name="Wilson R.K."/>
        </authorList>
    </citation>
    <scope>NUCLEOTIDE SEQUENCE [LARGE SCALE GENOMIC DNA]</scope>
    <source>
        <strain evidence="3">PB2801</strain>
    </source>
</reference>
<dbReference type="Pfam" id="PF14747">
    <property type="entry name" value="DUF4473"/>
    <property type="match status" value="1"/>
</dbReference>
<protein>
    <submittedName>
        <fullName evidence="2">Uncharacterized protein</fullName>
    </submittedName>
</protein>
<sequence>MSFKVVSFLIVAMMLTAQAAPVEKTPEETRAELLAAGLSPQAVDGLYQIFTNAQSAAPKDSTPSPLEAFGGVIKLFQDIDAFMKTQSQQDQDTFKTIQEKKKLEFEAQLAAAKNNGSR</sequence>
<evidence type="ECO:0000256" key="1">
    <source>
        <dbReference type="SAM" id="SignalP"/>
    </source>
</evidence>
<dbReference type="eggNOG" id="ENOG502TK66">
    <property type="taxonomic scope" value="Eukaryota"/>
</dbReference>
<gene>
    <name evidence="2" type="ORF">CAEBREN_13590</name>
</gene>
<evidence type="ECO:0000313" key="3">
    <source>
        <dbReference type="Proteomes" id="UP000008068"/>
    </source>
</evidence>
<organism evidence="3">
    <name type="scientific">Caenorhabditis brenneri</name>
    <name type="common">Nematode worm</name>
    <dbReference type="NCBI Taxonomy" id="135651"/>
    <lineage>
        <taxon>Eukaryota</taxon>
        <taxon>Metazoa</taxon>
        <taxon>Ecdysozoa</taxon>
        <taxon>Nematoda</taxon>
        <taxon>Chromadorea</taxon>
        <taxon>Rhabditida</taxon>
        <taxon>Rhabditina</taxon>
        <taxon>Rhabditomorpha</taxon>
        <taxon>Rhabditoidea</taxon>
        <taxon>Rhabditidae</taxon>
        <taxon>Peloderinae</taxon>
        <taxon>Caenorhabditis</taxon>
    </lineage>
</organism>
<dbReference type="OrthoDB" id="5881912at2759"/>
<dbReference type="InParanoid" id="G0N125"/>
<dbReference type="OMA" id="DDAKWQN"/>
<dbReference type="EMBL" id="GL379826">
    <property type="protein sequence ID" value="EGT49930.1"/>
    <property type="molecule type" value="Genomic_DNA"/>
</dbReference>
<accession>G0N125</accession>
<feature type="chain" id="PRO_5003403991" evidence="1">
    <location>
        <begin position="20"/>
        <end position="118"/>
    </location>
</feature>